<name>A0A7H0HWG9_9ACTN</name>
<evidence type="ECO:0000313" key="2">
    <source>
        <dbReference type="EMBL" id="QNP64885.1"/>
    </source>
</evidence>
<dbReference type="AlphaFoldDB" id="A0A7H0HWG9"/>
<keyword evidence="3" id="KW-1185">Reference proteome</keyword>
<evidence type="ECO:0000313" key="3">
    <source>
        <dbReference type="Proteomes" id="UP000516230"/>
    </source>
</evidence>
<dbReference type="RefSeq" id="WP_187741984.1">
    <property type="nucleotide sequence ID" value="NZ_CP060825.1"/>
</dbReference>
<feature type="compositionally biased region" description="Basic and acidic residues" evidence="1">
    <location>
        <begin position="1"/>
        <end position="12"/>
    </location>
</feature>
<dbReference type="KEGG" id="sgj:IAG43_19505"/>
<feature type="compositionally biased region" description="Polar residues" evidence="1">
    <location>
        <begin position="30"/>
        <end position="44"/>
    </location>
</feature>
<feature type="region of interest" description="Disordered" evidence="1">
    <location>
        <begin position="1"/>
        <end position="60"/>
    </location>
</feature>
<gene>
    <name evidence="2" type="ORF">IAG43_19505</name>
</gene>
<dbReference type="Proteomes" id="UP000516230">
    <property type="component" value="Chromosome"/>
</dbReference>
<accession>A0A7H0HWG9</accession>
<dbReference type="EMBL" id="CP060825">
    <property type="protein sequence ID" value="QNP64885.1"/>
    <property type="molecule type" value="Genomic_DNA"/>
</dbReference>
<feature type="compositionally biased region" description="Basic and acidic residues" evidence="1">
    <location>
        <begin position="47"/>
        <end position="60"/>
    </location>
</feature>
<sequence>MQSPDPRDHRLPEAGAPAPQLRGDAMPSPADTSSPTGSSPTAVLSTDEVHADIRDGRRHS</sequence>
<protein>
    <submittedName>
        <fullName evidence="2">Uncharacterized protein</fullName>
    </submittedName>
</protein>
<evidence type="ECO:0000256" key="1">
    <source>
        <dbReference type="SAM" id="MobiDB-lite"/>
    </source>
</evidence>
<proteinExistence type="predicted"/>
<organism evidence="2 3">
    <name type="scientific">Streptomyces genisteinicus</name>
    <dbReference type="NCBI Taxonomy" id="2768068"/>
    <lineage>
        <taxon>Bacteria</taxon>
        <taxon>Bacillati</taxon>
        <taxon>Actinomycetota</taxon>
        <taxon>Actinomycetes</taxon>
        <taxon>Kitasatosporales</taxon>
        <taxon>Streptomycetaceae</taxon>
        <taxon>Streptomyces</taxon>
    </lineage>
</organism>
<reference evidence="2 3" key="1">
    <citation type="submission" date="2020-08" db="EMBL/GenBank/DDBJ databases">
        <title>A novel species.</title>
        <authorList>
            <person name="Gao J."/>
        </authorList>
    </citation>
    <scope>NUCLEOTIDE SEQUENCE [LARGE SCALE GENOMIC DNA]</scope>
    <source>
        <strain evidence="2 3">CRPJ-33</strain>
    </source>
</reference>